<dbReference type="Pfam" id="PF00436">
    <property type="entry name" value="SSB"/>
    <property type="match status" value="1"/>
</dbReference>
<dbReference type="PROSITE" id="PS50935">
    <property type="entry name" value="SSB"/>
    <property type="match status" value="1"/>
</dbReference>
<feature type="compositionally biased region" description="Low complexity" evidence="4">
    <location>
        <begin position="124"/>
        <end position="140"/>
    </location>
</feature>
<evidence type="ECO:0000256" key="2">
    <source>
        <dbReference type="PIRNR" id="PIRNR002070"/>
    </source>
</evidence>
<dbReference type="InterPro" id="IPR012340">
    <property type="entry name" value="NA-bd_OB-fold"/>
</dbReference>
<dbReference type="AlphaFoldDB" id="W1NBA5"/>
<proteinExistence type="predicted"/>
<feature type="region of interest" description="Disordered" evidence="4">
    <location>
        <begin position="1"/>
        <end position="26"/>
    </location>
</feature>
<dbReference type="Proteomes" id="UP000019113">
    <property type="component" value="Unassembled WGS sequence"/>
</dbReference>
<dbReference type="InterPro" id="IPR000424">
    <property type="entry name" value="Primosome_PriB/ssb"/>
</dbReference>
<protein>
    <recommendedName>
        <fullName evidence="2 3">Single-stranded DNA-binding protein</fullName>
    </recommendedName>
</protein>
<dbReference type="PIRSF" id="PIRSF002070">
    <property type="entry name" value="SSB"/>
    <property type="match status" value="1"/>
</dbReference>
<dbReference type="SUPFAM" id="SSF50249">
    <property type="entry name" value="Nucleic acid-binding proteins"/>
    <property type="match status" value="1"/>
</dbReference>
<comment type="caution">
    <text evidence="5">The sequence shown here is derived from an EMBL/GenBank/DDBJ whole genome shotgun (WGS) entry which is preliminary data.</text>
</comment>
<dbReference type="PATRIC" id="fig|1178482.3.peg.782"/>
<evidence type="ECO:0000256" key="3">
    <source>
        <dbReference type="RuleBase" id="RU000524"/>
    </source>
</evidence>
<sequence>MSTHFMGEGNIGTDPEIKMFPTNGNQPPRGVMRLNVRFDNPVPTENGNVDRGGFWANVELWDRNVESWARLYQKGMRVMVSGRMVLDEWKDRETGEDRSQFKVQAVRIGILPYRVSQVVLEPANNAQQQPAQQPAPGNQNRSGAYSKAAGPDGEWDNPTGTGDSNF</sequence>
<keyword evidence="6" id="KW-1185">Reference proteome</keyword>
<dbReference type="CDD" id="cd04496">
    <property type="entry name" value="SSB_OBF"/>
    <property type="match status" value="1"/>
</dbReference>
<evidence type="ECO:0000313" key="5">
    <source>
        <dbReference type="EMBL" id="ERL52486.1"/>
    </source>
</evidence>
<evidence type="ECO:0000313" key="6">
    <source>
        <dbReference type="Proteomes" id="UP000019113"/>
    </source>
</evidence>
<keyword evidence="1 2" id="KW-0238">DNA-binding</keyword>
<dbReference type="eggNOG" id="COG0629">
    <property type="taxonomic scope" value="Bacteria"/>
</dbReference>
<dbReference type="GO" id="GO:0006260">
    <property type="term" value="P:DNA replication"/>
    <property type="evidence" value="ECO:0007669"/>
    <property type="project" value="InterPro"/>
</dbReference>
<gene>
    <name evidence="5" type="ORF">BJB45_08005</name>
</gene>
<dbReference type="RefSeq" id="WP_021817727.1">
    <property type="nucleotide sequence ID" value="NZ_AVBC01000018.1"/>
</dbReference>
<dbReference type="EMBL" id="AVBC01000018">
    <property type="protein sequence ID" value="ERL52486.1"/>
    <property type="molecule type" value="Genomic_DNA"/>
</dbReference>
<dbReference type="NCBIfam" id="TIGR00621">
    <property type="entry name" value="ssb"/>
    <property type="match status" value="1"/>
</dbReference>
<dbReference type="NCBIfam" id="NF006039">
    <property type="entry name" value="PRK08182.1"/>
    <property type="match status" value="1"/>
</dbReference>
<feature type="region of interest" description="Disordered" evidence="4">
    <location>
        <begin position="124"/>
        <end position="166"/>
    </location>
</feature>
<dbReference type="OrthoDB" id="4427276at2"/>
<accession>W1NBA5</accession>
<evidence type="ECO:0000256" key="4">
    <source>
        <dbReference type="SAM" id="MobiDB-lite"/>
    </source>
</evidence>
<organism evidence="5 6">
    <name type="scientific">Halomonas huangheensis</name>
    <dbReference type="NCBI Taxonomy" id="1178482"/>
    <lineage>
        <taxon>Bacteria</taxon>
        <taxon>Pseudomonadati</taxon>
        <taxon>Pseudomonadota</taxon>
        <taxon>Gammaproteobacteria</taxon>
        <taxon>Oceanospirillales</taxon>
        <taxon>Halomonadaceae</taxon>
        <taxon>Halomonas</taxon>
    </lineage>
</organism>
<reference evidence="5 6" key="1">
    <citation type="submission" date="2013-08" db="EMBL/GenBank/DDBJ databases">
        <title>draft genome of Halomonas huanghegensis, strain BJGMM-B45T.</title>
        <authorList>
            <person name="Miao C."/>
            <person name="Wan Y."/>
            <person name="Jin W."/>
        </authorList>
    </citation>
    <scope>NUCLEOTIDE SEQUENCE [LARGE SCALE GENOMIC DNA]</scope>
    <source>
        <strain evidence="5 6">BJGMM-B45</strain>
    </source>
</reference>
<dbReference type="InterPro" id="IPR011344">
    <property type="entry name" value="ssDNA-bd"/>
</dbReference>
<evidence type="ECO:0000256" key="1">
    <source>
        <dbReference type="ARBA" id="ARBA00023125"/>
    </source>
</evidence>
<dbReference type="GO" id="GO:0003697">
    <property type="term" value="F:single-stranded DNA binding"/>
    <property type="evidence" value="ECO:0007669"/>
    <property type="project" value="InterPro"/>
</dbReference>
<dbReference type="Gene3D" id="2.40.50.140">
    <property type="entry name" value="Nucleic acid-binding proteins"/>
    <property type="match status" value="1"/>
</dbReference>
<name>W1NBA5_9GAMM</name>